<organism evidence="1 2">
    <name type="scientific">Brachionus plicatilis</name>
    <name type="common">Marine rotifer</name>
    <name type="synonym">Brachionus muelleri</name>
    <dbReference type="NCBI Taxonomy" id="10195"/>
    <lineage>
        <taxon>Eukaryota</taxon>
        <taxon>Metazoa</taxon>
        <taxon>Spiralia</taxon>
        <taxon>Gnathifera</taxon>
        <taxon>Rotifera</taxon>
        <taxon>Eurotatoria</taxon>
        <taxon>Monogononta</taxon>
        <taxon>Pseudotrocha</taxon>
        <taxon>Ploima</taxon>
        <taxon>Brachionidae</taxon>
        <taxon>Brachionus</taxon>
    </lineage>
</organism>
<comment type="caution">
    <text evidence="1">The sequence shown here is derived from an EMBL/GenBank/DDBJ whole genome shotgun (WGS) entry which is preliminary data.</text>
</comment>
<evidence type="ECO:0000313" key="1">
    <source>
        <dbReference type="EMBL" id="RMZ96764.1"/>
    </source>
</evidence>
<sequence>MALDCDLAAASDQFDVRTADILMFVSDEVLYHTGRPSNISSHQNMLINLSDKLYKNFVRCSQASLFDEPKCAFDSPGRDQRRILTFRLDKNIALNGVKSILDKFSNYLVFCVDVNNSFNFVQKKYGNELKRAEINVNWLKLIKYSGDKTNTL</sequence>
<dbReference type="AlphaFoldDB" id="A0A3M7PDG8"/>
<dbReference type="Proteomes" id="UP000276133">
    <property type="component" value="Unassembled WGS sequence"/>
</dbReference>
<proteinExistence type="predicted"/>
<protein>
    <submittedName>
        <fullName evidence="1">Uncharacterized protein</fullName>
    </submittedName>
</protein>
<reference evidence="1 2" key="1">
    <citation type="journal article" date="2018" name="Sci. Rep.">
        <title>Genomic signatures of local adaptation to the degree of environmental predictability in rotifers.</title>
        <authorList>
            <person name="Franch-Gras L."/>
            <person name="Hahn C."/>
            <person name="Garcia-Roger E.M."/>
            <person name="Carmona M.J."/>
            <person name="Serra M."/>
            <person name="Gomez A."/>
        </authorList>
    </citation>
    <scope>NUCLEOTIDE SEQUENCE [LARGE SCALE GENOMIC DNA]</scope>
    <source>
        <strain evidence="1">HYR1</strain>
    </source>
</reference>
<keyword evidence="2" id="KW-1185">Reference proteome</keyword>
<accession>A0A3M7PDG8</accession>
<name>A0A3M7PDG8_BRAPC</name>
<gene>
    <name evidence="1" type="ORF">BpHYR1_029339</name>
</gene>
<dbReference type="EMBL" id="REGN01011923">
    <property type="protein sequence ID" value="RMZ96764.1"/>
    <property type="molecule type" value="Genomic_DNA"/>
</dbReference>
<evidence type="ECO:0000313" key="2">
    <source>
        <dbReference type="Proteomes" id="UP000276133"/>
    </source>
</evidence>